<accession>A0ABN8Y862</accession>
<dbReference type="Proteomes" id="UP001176941">
    <property type="component" value="Chromosome 16"/>
</dbReference>
<sequence length="111" mass="11715">MTKRTDTIPAQTELAARDGRTRGALQRAAMACGCRRGGKAARGTPVGLCAEPGFPEKHYLEPEKEVNLQGQRERSAAGGECALMSTSGCHGQTCLGGRGARERGRVWETGG</sequence>
<organism evidence="1 2">
    <name type="scientific">Rangifer tarandus platyrhynchus</name>
    <name type="common">Svalbard reindeer</name>
    <dbReference type="NCBI Taxonomy" id="3082113"/>
    <lineage>
        <taxon>Eukaryota</taxon>
        <taxon>Metazoa</taxon>
        <taxon>Chordata</taxon>
        <taxon>Craniata</taxon>
        <taxon>Vertebrata</taxon>
        <taxon>Euteleostomi</taxon>
        <taxon>Mammalia</taxon>
        <taxon>Eutheria</taxon>
        <taxon>Laurasiatheria</taxon>
        <taxon>Artiodactyla</taxon>
        <taxon>Ruminantia</taxon>
        <taxon>Pecora</taxon>
        <taxon>Cervidae</taxon>
        <taxon>Odocoileinae</taxon>
        <taxon>Rangifer</taxon>
    </lineage>
</organism>
<name>A0ABN8Y862_RANTA</name>
<evidence type="ECO:0000313" key="2">
    <source>
        <dbReference type="Proteomes" id="UP001176941"/>
    </source>
</evidence>
<gene>
    <name evidence="1" type="ORF">MRATA1EN1_LOCUS6531</name>
</gene>
<dbReference type="EMBL" id="OX459952">
    <property type="protein sequence ID" value="CAI9157569.1"/>
    <property type="molecule type" value="Genomic_DNA"/>
</dbReference>
<proteinExistence type="predicted"/>
<reference evidence="1" key="1">
    <citation type="submission" date="2023-04" db="EMBL/GenBank/DDBJ databases">
        <authorList>
            <consortium name="ELIXIR-Norway"/>
        </authorList>
    </citation>
    <scope>NUCLEOTIDE SEQUENCE [LARGE SCALE GENOMIC DNA]</scope>
</reference>
<evidence type="ECO:0000313" key="1">
    <source>
        <dbReference type="EMBL" id="CAI9157569.1"/>
    </source>
</evidence>
<keyword evidence="2" id="KW-1185">Reference proteome</keyword>
<protein>
    <submittedName>
        <fullName evidence="1">Uncharacterized protein</fullName>
    </submittedName>
</protein>